<keyword evidence="4 8" id="KW-0479">Metal-binding</keyword>
<dbReference type="SUPFAM" id="SSF51338">
    <property type="entry name" value="Composite domain of metallo-dependent hydrolases"/>
    <property type="match status" value="1"/>
</dbReference>
<comment type="pathway">
    <text evidence="1 8">Purine metabolism; guanine degradation; xanthine from guanine: step 1/1.</text>
</comment>
<feature type="domain" description="Amidohydrolase-related" evidence="9">
    <location>
        <begin position="64"/>
        <end position="413"/>
    </location>
</feature>
<evidence type="ECO:0000313" key="10">
    <source>
        <dbReference type="EMBL" id="CAA9240084.1"/>
    </source>
</evidence>
<dbReference type="UniPathway" id="UPA00603">
    <property type="reaction ID" value="UER00660"/>
</dbReference>
<evidence type="ECO:0000256" key="7">
    <source>
        <dbReference type="NCBIfam" id="TIGR02967"/>
    </source>
</evidence>
<dbReference type="GO" id="GO:0008892">
    <property type="term" value="F:guanine deaminase activity"/>
    <property type="evidence" value="ECO:0007669"/>
    <property type="project" value="UniProtKB-UniRule"/>
</dbReference>
<evidence type="ECO:0000256" key="5">
    <source>
        <dbReference type="ARBA" id="ARBA00022801"/>
    </source>
</evidence>
<dbReference type="PANTHER" id="PTHR11271">
    <property type="entry name" value="GUANINE DEAMINASE"/>
    <property type="match status" value="1"/>
</dbReference>
<keyword evidence="5 8" id="KW-0378">Hydrolase</keyword>
<accession>A0A6J4I3J7</accession>
<dbReference type="Gene3D" id="3.20.20.140">
    <property type="entry name" value="Metal-dependent hydrolases"/>
    <property type="match status" value="1"/>
</dbReference>
<reference evidence="10" key="1">
    <citation type="submission" date="2020-02" db="EMBL/GenBank/DDBJ databases">
        <authorList>
            <person name="Meier V. D."/>
        </authorList>
    </citation>
    <scope>NUCLEOTIDE SEQUENCE</scope>
    <source>
        <strain evidence="10">AVDCRST_MAG42</strain>
    </source>
</reference>
<dbReference type="InterPro" id="IPR014311">
    <property type="entry name" value="Guanine_deaminase"/>
</dbReference>
<dbReference type="GO" id="GO:0008270">
    <property type="term" value="F:zinc ion binding"/>
    <property type="evidence" value="ECO:0007669"/>
    <property type="project" value="UniProtKB-UniRule"/>
</dbReference>
<evidence type="ECO:0000256" key="2">
    <source>
        <dbReference type="ARBA" id="ARBA00006745"/>
    </source>
</evidence>
<comment type="function">
    <text evidence="8">Catalyzes the hydrolytic deamination of guanine, producing xanthine and ammonia.</text>
</comment>
<comment type="cofactor">
    <cofactor evidence="8">
        <name>Zn(2+)</name>
        <dbReference type="ChEBI" id="CHEBI:29105"/>
    </cofactor>
    <text evidence="8">Binds 1 zinc ion per subunit.</text>
</comment>
<dbReference type="Pfam" id="PF01979">
    <property type="entry name" value="Amidohydro_1"/>
    <property type="match status" value="1"/>
</dbReference>
<dbReference type="SUPFAM" id="SSF51556">
    <property type="entry name" value="Metallo-dependent hydrolases"/>
    <property type="match status" value="1"/>
</dbReference>
<dbReference type="GO" id="GO:0006147">
    <property type="term" value="P:guanine catabolic process"/>
    <property type="evidence" value="ECO:0007669"/>
    <property type="project" value="UniProtKB-UniRule"/>
</dbReference>
<dbReference type="InterPro" id="IPR011059">
    <property type="entry name" value="Metal-dep_hydrolase_composite"/>
</dbReference>
<dbReference type="EC" id="3.5.4.3" evidence="3 7"/>
<dbReference type="PANTHER" id="PTHR11271:SF6">
    <property type="entry name" value="GUANINE DEAMINASE"/>
    <property type="match status" value="1"/>
</dbReference>
<comment type="similarity">
    <text evidence="2 8">Belongs to the metallo-dependent hydrolases superfamily. ATZ/TRZ family.</text>
</comment>
<dbReference type="AlphaFoldDB" id="A0A6J4I3J7"/>
<dbReference type="InterPro" id="IPR032466">
    <property type="entry name" value="Metal_Hydrolase"/>
</dbReference>
<organism evidence="10">
    <name type="scientific">uncultured Chthoniobacterales bacterium</name>
    <dbReference type="NCBI Taxonomy" id="1836801"/>
    <lineage>
        <taxon>Bacteria</taxon>
        <taxon>Pseudomonadati</taxon>
        <taxon>Verrucomicrobiota</taxon>
        <taxon>Spartobacteria</taxon>
        <taxon>Chthoniobacterales</taxon>
        <taxon>environmental samples</taxon>
    </lineage>
</organism>
<dbReference type="GO" id="GO:0005829">
    <property type="term" value="C:cytosol"/>
    <property type="evidence" value="ECO:0007669"/>
    <property type="project" value="TreeGrafter"/>
</dbReference>
<dbReference type="InterPro" id="IPR051607">
    <property type="entry name" value="Metallo-dep_hydrolases"/>
</dbReference>
<gene>
    <name evidence="10" type="ORF">AVDCRST_MAG42-1660</name>
</gene>
<evidence type="ECO:0000256" key="4">
    <source>
        <dbReference type="ARBA" id="ARBA00022723"/>
    </source>
</evidence>
<name>A0A6J4I3J7_9BACT</name>
<keyword evidence="6 8" id="KW-0862">Zinc</keyword>
<proteinExistence type="inferred from homology"/>
<evidence type="ECO:0000256" key="6">
    <source>
        <dbReference type="ARBA" id="ARBA00022833"/>
    </source>
</evidence>
<dbReference type="NCBIfam" id="NF006679">
    <property type="entry name" value="PRK09228.1"/>
    <property type="match status" value="1"/>
</dbReference>
<evidence type="ECO:0000256" key="8">
    <source>
        <dbReference type="RuleBase" id="RU366009"/>
    </source>
</evidence>
<dbReference type="NCBIfam" id="TIGR02967">
    <property type="entry name" value="guan_deamin"/>
    <property type="match status" value="1"/>
</dbReference>
<evidence type="ECO:0000256" key="3">
    <source>
        <dbReference type="ARBA" id="ARBA00012781"/>
    </source>
</evidence>
<evidence type="ECO:0000256" key="1">
    <source>
        <dbReference type="ARBA" id="ARBA00004984"/>
    </source>
</evidence>
<sequence>MEDLYGIRGFIIDAPGFGSLRAYRNGALIIERGRIAAIGEYDDVRRSERGPKTRWIDHGPHAAVFPGLIDCHTHLPQYSVVARGQNQLLPWLRESIFPIEREFTGPKAREEAPKFFQELARNGTTTAMIYAAIYEDSCHVGFEAAERSGLRVILGKMMMDLGSYGTLQPKKVLSVSLAESERLCARWHGKAEGRLDYAFSPRFAVTCSEKLMRGAAELARKHGAYLQTHLAENREELEKVHNLYMSAQDYTDVYDKAGLLTPKTMLGHCIHLGTREVETLAARRASVAHCPTSNLFLGSGLMRLNDLQRAGIPVGLGSDVAAGPELNMWQVMRAAIDVQRARTFHDASVPPLRVSEAFYLATAGGARALGKAGAIGTLEVGKEADVTVIDMKAVRPYADTGRRVNEMSKEDVLALCVYRAGPHATLETYVRGKSVYRHPQLASQP</sequence>
<evidence type="ECO:0000259" key="9">
    <source>
        <dbReference type="Pfam" id="PF01979"/>
    </source>
</evidence>
<protein>
    <recommendedName>
        <fullName evidence="3 7">Guanine deaminase</fullName>
        <shortName evidence="8">Guanase</shortName>
        <ecNumber evidence="3 7">3.5.4.3</ecNumber>
    </recommendedName>
    <alternativeName>
        <fullName evidence="8">Guanine aminohydrolase</fullName>
    </alternativeName>
</protein>
<dbReference type="Gene3D" id="2.30.40.10">
    <property type="entry name" value="Urease, subunit C, domain 1"/>
    <property type="match status" value="1"/>
</dbReference>
<dbReference type="EMBL" id="CADCTA010000064">
    <property type="protein sequence ID" value="CAA9240084.1"/>
    <property type="molecule type" value="Genomic_DNA"/>
</dbReference>
<comment type="catalytic activity">
    <reaction evidence="8">
        <text>guanine + H2O + H(+) = xanthine + NH4(+)</text>
        <dbReference type="Rhea" id="RHEA:14665"/>
        <dbReference type="ChEBI" id="CHEBI:15377"/>
        <dbReference type="ChEBI" id="CHEBI:15378"/>
        <dbReference type="ChEBI" id="CHEBI:16235"/>
        <dbReference type="ChEBI" id="CHEBI:17712"/>
        <dbReference type="ChEBI" id="CHEBI:28938"/>
        <dbReference type="EC" id="3.5.4.3"/>
    </reaction>
</comment>
<dbReference type="InterPro" id="IPR006680">
    <property type="entry name" value="Amidohydro-rel"/>
</dbReference>